<dbReference type="EMBL" id="BLAL01000338">
    <property type="protein sequence ID" value="GET04031.1"/>
    <property type="molecule type" value="Genomic_DNA"/>
</dbReference>
<proteinExistence type="predicted"/>
<dbReference type="Proteomes" id="UP000615446">
    <property type="component" value="Unassembled WGS sequence"/>
</dbReference>
<evidence type="ECO:0000313" key="1">
    <source>
        <dbReference type="EMBL" id="GET04031.1"/>
    </source>
</evidence>
<dbReference type="OrthoDB" id="2791787at2759"/>
<reference evidence="1" key="1">
    <citation type="submission" date="2019-10" db="EMBL/GenBank/DDBJ databases">
        <title>Conservation and host-specific expression of non-tandemly repeated heterogenous ribosome RNA gene in arbuscular mycorrhizal fungi.</title>
        <authorList>
            <person name="Maeda T."/>
            <person name="Kobayashi Y."/>
            <person name="Nakagawa T."/>
            <person name="Ezawa T."/>
            <person name="Yamaguchi K."/>
            <person name="Bino T."/>
            <person name="Nishimoto Y."/>
            <person name="Shigenobu S."/>
            <person name="Kawaguchi M."/>
        </authorList>
    </citation>
    <scope>NUCLEOTIDE SEQUENCE</scope>
    <source>
        <strain evidence="1">HR1</strain>
    </source>
</reference>
<sequence length="389" mass="44384">MSLLPGLEELGSGYDCLNGQYAQSESCFKVTFLPFVSVYPKIAVEYFSIAGESLDEYHQSISSSLNIGGGFLGFTSSLETEFGKVVDYSTFQKFSRIQYNYYTFHLLHLTSSPWYCGNVLDLKFELKSMIQKSNRRQFFNDTELILFIVTRWGRIVLSICTNKLIYNSSTDLKTVAKAAAQEIFHGNISDEYKEEVKKLRENNEINLIGCGGDISALRNDMMHQNVNAWITTVPDSPFFITFDKSDRCLLVVSLIFIKPKILIPIFYSNLHSLSFIGDLVDEIQAFYPPYLEYSIVSLTSTTARIGSKPVISEGSKWKWLAVSYRLETLLKHGIVIREKPYAQGLLRPIVKKNYVTSFYFGDHSYLVRLYQPLTDDPDNFVSLGCFLEQ</sequence>
<dbReference type="AlphaFoldDB" id="A0A8H3R4R9"/>
<gene>
    <name evidence="1" type="ORF">RCL2_003033300</name>
</gene>
<accession>A0A8H3R4R9</accession>
<comment type="caution">
    <text evidence="1">The sequence shown here is derived from an EMBL/GenBank/DDBJ whole genome shotgun (WGS) entry which is preliminary data.</text>
</comment>
<name>A0A8H3R4R9_9GLOM</name>
<evidence type="ECO:0000313" key="2">
    <source>
        <dbReference type="Proteomes" id="UP000615446"/>
    </source>
</evidence>
<protein>
    <submittedName>
        <fullName evidence="1">Uncharacterized protein</fullName>
    </submittedName>
</protein>
<organism evidence="1 2">
    <name type="scientific">Rhizophagus clarus</name>
    <dbReference type="NCBI Taxonomy" id="94130"/>
    <lineage>
        <taxon>Eukaryota</taxon>
        <taxon>Fungi</taxon>
        <taxon>Fungi incertae sedis</taxon>
        <taxon>Mucoromycota</taxon>
        <taxon>Glomeromycotina</taxon>
        <taxon>Glomeromycetes</taxon>
        <taxon>Glomerales</taxon>
        <taxon>Glomeraceae</taxon>
        <taxon>Rhizophagus</taxon>
    </lineage>
</organism>